<sequence length="60" mass="6992">MLISFIAEIKEVKQQKLVSLDNQYSIKLITDNSQILDLGKLPPDTLLKVSIEKWYDDKRD</sequence>
<evidence type="ECO:0000313" key="1">
    <source>
        <dbReference type="EMBL" id="HHR92219.1"/>
    </source>
</evidence>
<organism evidence="1">
    <name type="scientific">candidate division CPR3 bacterium</name>
    <dbReference type="NCBI Taxonomy" id="2268181"/>
    <lineage>
        <taxon>Bacteria</taxon>
        <taxon>Bacteria division CPR3</taxon>
    </lineage>
</organism>
<dbReference type="EMBL" id="DRVY01000050">
    <property type="protein sequence ID" value="HHR92219.1"/>
    <property type="molecule type" value="Genomic_DNA"/>
</dbReference>
<proteinExistence type="predicted"/>
<accession>A0A7C5Z3D8</accession>
<dbReference type="AlphaFoldDB" id="A0A7C5Z3D8"/>
<name>A0A7C5Z3D8_UNCC3</name>
<reference evidence="1" key="1">
    <citation type="journal article" date="2020" name="mSystems">
        <title>Genome- and Community-Level Interaction Insights into Carbon Utilization and Element Cycling Functions of Hydrothermarchaeota in Hydrothermal Sediment.</title>
        <authorList>
            <person name="Zhou Z."/>
            <person name="Liu Y."/>
            <person name="Xu W."/>
            <person name="Pan J."/>
            <person name="Luo Z.H."/>
            <person name="Li M."/>
        </authorList>
    </citation>
    <scope>NUCLEOTIDE SEQUENCE [LARGE SCALE GENOMIC DNA]</scope>
    <source>
        <strain evidence="1">SpSt-1042</strain>
    </source>
</reference>
<gene>
    <name evidence="1" type="ORF">ENL96_01770</name>
</gene>
<comment type="caution">
    <text evidence="1">The sequence shown here is derived from an EMBL/GenBank/DDBJ whole genome shotgun (WGS) entry which is preliminary data.</text>
</comment>
<protein>
    <submittedName>
        <fullName evidence="1">Uncharacterized protein</fullName>
    </submittedName>
</protein>